<dbReference type="Gene3D" id="2.120.10.30">
    <property type="entry name" value="TolB, C-terminal domain"/>
    <property type="match status" value="1"/>
</dbReference>
<organism evidence="2 3">
    <name type="scientific">Adineta steineri</name>
    <dbReference type="NCBI Taxonomy" id="433720"/>
    <lineage>
        <taxon>Eukaryota</taxon>
        <taxon>Metazoa</taxon>
        <taxon>Spiralia</taxon>
        <taxon>Gnathifera</taxon>
        <taxon>Rotifera</taxon>
        <taxon>Eurotatoria</taxon>
        <taxon>Bdelloidea</taxon>
        <taxon>Adinetida</taxon>
        <taxon>Adinetidae</taxon>
        <taxon>Adineta</taxon>
    </lineage>
</organism>
<proteinExistence type="predicted"/>
<evidence type="ECO:0008006" key="4">
    <source>
        <dbReference type="Google" id="ProtNLM"/>
    </source>
</evidence>
<reference evidence="2" key="1">
    <citation type="submission" date="2021-02" db="EMBL/GenBank/DDBJ databases">
        <authorList>
            <person name="Nowell W R."/>
        </authorList>
    </citation>
    <scope>NUCLEOTIDE SEQUENCE</scope>
</reference>
<evidence type="ECO:0000256" key="1">
    <source>
        <dbReference type="SAM" id="Coils"/>
    </source>
</evidence>
<name>A0A814LA77_9BILA</name>
<sequence>MAMANNKTLCYTCNEDKITFNCKGCSKEFCLTDLTEHCEILTNELHSITYQYNEFKQKIDEQKQNPQSHSFIKQIDEWEIESIDKIQQKAQECRKIVIEYPQKFIDEIEKKFNDLSEQIRQIHSENDFNEINLNYLENQLIEITKEINNLSTISIKEDSQSLINEISIIPSKISKLNKWKQNAITVAGGNGQGQGLNQLDSHSGIFIDKKKNIFIADWLNHRIVEWKCNAKEGRIVAGGNSRGNEIIQLNHPTDVIVDQLDHSIIIADLGNRRVIQRLNQNRQILIENVDCSGLAMDKHGFLYISDWE</sequence>
<dbReference type="AlphaFoldDB" id="A0A814LA77"/>
<dbReference type="InterPro" id="IPR011042">
    <property type="entry name" value="6-blade_b-propeller_TolB-like"/>
</dbReference>
<evidence type="ECO:0000313" key="2">
    <source>
        <dbReference type="EMBL" id="CAF1061543.1"/>
    </source>
</evidence>
<dbReference type="SUPFAM" id="SSF101898">
    <property type="entry name" value="NHL repeat"/>
    <property type="match status" value="1"/>
</dbReference>
<dbReference type="Proteomes" id="UP000663845">
    <property type="component" value="Unassembled WGS sequence"/>
</dbReference>
<evidence type="ECO:0000313" key="3">
    <source>
        <dbReference type="Proteomes" id="UP000663845"/>
    </source>
</evidence>
<comment type="caution">
    <text evidence="2">The sequence shown here is derived from an EMBL/GenBank/DDBJ whole genome shotgun (WGS) entry which is preliminary data.</text>
</comment>
<gene>
    <name evidence="2" type="ORF">JYZ213_LOCUS19249</name>
</gene>
<dbReference type="EMBL" id="CAJNOG010000193">
    <property type="protein sequence ID" value="CAF1061543.1"/>
    <property type="molecule type" value="Genomic_DNA"/>
</dbReference>
<protein>
    <recommendedName>
        <fullName evidence="4">NHL repeat containing protein</fullName>
    </recommendedName>
</protein>
<accession>A0A814LA77</accession>
<feature type="coiled-coil region" evidence="1">
    <location>
        <begin position="105"/>
        <end position="153"/>
    </location>
</feature>
<keyword evidence="1" id="KW-0175">Coiled coil</keyword>